<feature type="transmembrane region" description="Helical" evidence="1">
    <location>
        <begin position="40"/>
        <end position="61"/>
    </location>
</feature>
<reference evidence="3" key="1">
    <citation type="submission" date="2017-02" db="EMBL/GenBank/DDBJ databases">
        <authorList>
            <person name="Varghese N."/>
            <person name="Submissions S."/>
        </authorList>
    </citation>
    <scope>NUCLEOTIDE SEQUENCE [LARGE SCALE GENOMIC DNA]</scope>
    <source>
        <strain evidence="3">DSM 22224</strain>
    </source>
</reference>
<proteinExistence type="predicted"/>
<keyword evidence="1" id="KW-0472">Membrane</keyword>
<accession>A0A1T4QKB5</accession>
<organism evidence="2 3">
    <name type="scientific">Chitinophaga eiseniae</name>
    <dbReference type="NCBI Taxonomy" id="634771"/>
    <lineage>
        <taxon>Bacteria</taxon>
        <taxon>Pseudomonadati</taxon>
        <taxon>Bacteroidota</taxon>
        <taxon>Chitinophagia</taxon>
        <taxon>Chitinophagales</taxon>
        <taxon>Chitinophagaceae</taxon>
        <taxon>Chitinophaga</taxon>
    </lineage>
</organism>
<dbReference type="RefSeq" id="WP_078668972.1">
    <property type="nucleotide sequence ID" value="NZ_FUWZ01000002.1"/>
</dbReference>
<keyword evidence="3" id="KW-1185">Reference proteome</keyword>
<evidence type="ECO:0000256" key="1">
    <source>
        <dbReference type="SAM" id="Phobius"/>
    </source>
</evidence>
<name>A0A1T4QKB5_9BACT</name>
<gene>
    <name evidence="2" type="ORF">SAMN04488128_102421</name>
</gene>
<dbReference type="EMBL" id="FUWZ01000002">
    <property type="protein sequence ID" value="SKA04155.1"/>
    <property type="molecule type" value="Genomic_DNA"/>
</dbReference>
<dbReference type="OrthoDB" id="771140at2"/>
<keyword evidence="1" id="KW-0812">Transmembrane</keyword>
<feature type="transmembrane region" description="Helical" evidence="1">
    <location>
        <begin position="6"/>
        <end position="28"/>
    </location>
</feature>
<dbReference type="Proteomes" id="UP000190367">
    <property type="component" value="Unassembled WGS sequence"/>
</dbReference>
<evidence type="ECO:0000313" key="3">
    <source>
        <dbReference type="Proteomes" id="UP000190367"/>
    </source>
</evidence>
<evidence type="ECO:0000313" key="2">
    <source>
        <dbReference type="EMBL" id="SKA04155.1"/>
    </source>
</evidence>
<keyword evidence="1" id="KW-1133">Transmembrane helix</keyword>
<protein>
    <submittedName>
        <fullName evidence="2">Uncharacterized protein</fullName>
    </submittedName>
</protein>
<dbReference type="AlphaFoldDB" id="A0A1T4QKB5"/>
<dbReference type="STRING" id="634771.SAMN04488128_102421"/>
<sequence>MLFPFLILFRILFAASMVFIIGYIFGGFSKRPALARISKVAAILVIVLFIGVNILLMRAAFHRDGHGGWRGCEQAKIEKEG</sequence>